<organism evidence="9 10">
    <name type="scientific">Thermaurantimonas aggregans</name>
    <dbReference type="NCBI Taxonomy" id="2173829"/>
    <lineage>
        <taxon>Bacteria</taxon>
        <taxon>Pseudomonadati</taxon>
        <taxon>Bacteroidota</taxon>
        <taxon>Flavobacteriia</taxon>
        <taxon>Flavobacteriales</taxon>
        <taxon>Schleiferiaceae</taxon>
        <taxon>Thermaurantimonas</taxon>
    </lineage>
</organism>
<dbReference type="PANTHER" id="PTHR24220:SF689">
    <property type="entry name" value="LIPOPROTEIN-RELEASING SYSTEM ATP-BINDING PROTEIN LOLD"/>
    <property type="match status" value="1"/>
</dbReference>
<dbReference type="GO" id="GO:0005886">
    <property type="term" value="C:plasma membrane"/>
    <property type="evidence" value="ECO:0007669"/>
    <property type="project" value="TreeGrafter"/>
</dbReference>
<dbReference type="FunFam" id="3.40.50.300:FF:000230">
    <property type="entry name" value="Lipoprotein-releasing system ATP-binding protein LolD"/>
    <property type="match status" value="1"/>
</dbReference>
<evidence type="ECO:0000313" key="10">
    <source>
        <dbReference type="Proteomes" id="UP000286715"/>
    </source>
</evidence>
<dbReference type="SUPFAM" id="SSF52540">
    <property type="entry name" value="P-loop containing nucleoside triphosphate hydrolases"/>
    <property type="match status" value="1"/>
</dbReference>
<comment type="caution">
    <text evidence="9">The sequence shown here is derived from an EMBL/GenBank/DDBJ whole genome shotgun (WGS) entry which is preliminary data.</text>
</comment>
<dbReference type="PROSITE" id="PS00211">
    <property type="entry name" value="ABC_TRANSPORTER_1"/>
    <property type="match status" value="1"/>
</dbReference>
<keyword evidence="3" id="KW-1003">Cell membrane</keyword>
<dbReference type="EMBL" id="BHZE01000002">
    <property type="protein sequence ID" value="GCD76770.1"/>
    <property type="molecule type" value="Genomic_DNA"/>
</dbReference>
<keyword evidence="5 9" id="KW-0067">ATP-binding</keyword>
<keyword evidence="2" id="KW-0813">Transport</keyword>
<evidence type="ECO:0000259" key="8">
    <source>
        <dbReference type="PROSITE" id="PS50893"/>
    </source>
</evidence>
<dbReference type="GO" id="GO:0044874">
    <property type="term" value="P:lipoprotein localization to outer membrane"/>
    <property type="evidence" value="ECO:0007669"/>
    <property type="project" value="UniProtKB-ARBA"/>
</dbReference>
<evidence type="ECO:0000256" key="7">
    <source>
        <dbReference type="ARBA" id="ARBA00023136"/>
    </source>
</evidence>
<dbReference type="Gene3D" id="3.40.50.300">
    <property type="entry name" value="P-loop containing nucleotide triphosphate hydrolases"/>
    <property type="match status" value="1"/>
</dbReference>
<evidence type="ECO:0000256" key="6">
    <source>
        <dbReference type="ARBA" id="ARBA00022967"/>
    </source>
</evidence>
<dbReference type="AlphaFoldDB" id="A0A401XIC7"/>
<reference evidence="9 10" key="1">
    <citation type="submission" date="2018-11" db="EMBL/GenBank/DDBJ databases">
        <title>Schleiferia aggregans sp. nov., a moderately thermophilic heterotrophic bacterium isolated from microbial mats at a terrestrial hot spring.</title>
        <authorList>
            <person name="Iino T."/>
            <person name="Ohkuma M."/>
            <person name="Haruta S."/>
        </authorList>
    </citation>
    <scope>NUCLEOTIDE SEQUENCE [LARGE SCALE GENOMIC DNA]</scope>
    <source>
        <strain evidence="9 10">LA</strain>
    </source>
</reference>
<evidence type="ECO:0000256" key="5">
    <source>
        <dbReference type="ARBA" id="ARBA00022840"/>
    </source>
</evidence>
<dbReference type="PROSITE" id="PS50893">
    <property type="entry name" value="ABC_TRANSPORTER_2"/>
    <property type="match status" value="1"/>
</dbReference>
<protein>
    <submittedName>
        <fullName evidence="9">Lipoprotein-releasing system ATP-binding protein LolD</fullName>
    </submittedName>
</protein>
<dbReference type="Pfam" id="PF00005">
    <property type="entry name" value="ABC_tran"/>
    <property type="match status" value="1"/>
</dbReference>
<dbReference type="InterPro" id="IPR003593">
    <property type="entry name" value="AAA+_ATPase"/>
</dbReference>
<accession>A0A401XIC7</accession>
<keyword evidence="6" id="KW-1278">Translocase</keyword>
<proteinExistence type="inferred from homology"/>
<keyword evidence="10" id="KW-1185">Reference proteome</keyword>
<dbReference type="InterPro" id="IPR003439">
    <property type="entry name" value="ABC_transporter-like_ATP-bd"/>
</dbReference>
<evidence type="ECO:0000256" key="3">
    <source>
        <dbReference type="ARBA" id="ARBA00022475"/>
    </source>
</evidence>
<dbReference type="InterPro" id="IPR015854">
    <property type="entry name" value="ABC_transpr_LolD-like"/>
</dbReference>
<evidence type="ECO:0000313" key="9">
    <source>
        <dbReference type="EMBL" id="GCD76770.1"/>
    </source>
</evidence>
<dbReference type="GO" id="GO:0005524">
    <property type="term" value="F:ATP binding"/>
    <property type="evidence" value="ECO:0007669"/>
    <property type="project" value="UniProtKB-KW"/>
</dbReference>
<dbReference type="InterPro" id="IPR017911">
    <property type="entry name" value="MacB-like_ATP-bd"/>
</dbReference>
<dbReference type="InterPro" id="IPR017871">
    <property type="entry name" value="ABC_transporter-like_CS"/>
</dbReference>
<keyword evidence="9" id="KW-0449">Lipoprotein</keyword>
<keyword evidence="7" id="KW-0472">Membrane</keyword>
<dbReference type="GO" id="GO:0022857">
    <property type="term" value="F:transmembrane transporter activity"/>
    <property type="evidence" value="ECO:0007669"/>
    <property type="project" value="TreeGrafter"/>
</dbReference>
<dbReference type="SMART" id="SM00382">
    <property type="entry name" value="AAA"/>
    <property type="match status" value="1"/>
</dbReference>
<keyword evidence="4" id="KW-0547">Nucleotide-binding</keyword>
<dbReference type="InterPro" id="IPR027417">
    <property type="entry name" value="P-loop_NTPase"/>
</dbReference>
<dbReference type="CDD" id="cd03255">
    <property type="entry name" value="ABC_MJ0796_LolCDE_FtsE"/>
    <property type="match status" value="1"/>
</dbReference>
<dbReference type="GO" id="GO:0016887">
    <property type="term" value="F:ATP hydrolysis activity"/>
    <property type="evidence" value="ECO:0007669"/>
    <property type="project" value="InterPro"/>
</dbReference>
<sequence length="219" mass="23737">MSILIRANALSKSYGHLKVIDNISVEIESGKLIAIVGPSGAGKSTLLNLLGSLDKPDSGEVFFEGVSYKSLSDKKLAELKNRNIGFVFQFHHLLPEFTALENVAIPSMIAGVSRKKAEEQAAVWLEKVGLEHRLNHKPSELSGGEQQRVAIARALINNPKIVMADEPTGNLDSKNAEQISHLFQTLCSELGITFLIVTHNDSLAAMASKVISLRDGKIV</sequence>
<dbReference type="RefSeq" id="WP_307718662.1">
    <property type="nucleotide sequence ID" value="NZ_BHZE01000002.1"/>
</dbReference>
<evidence type="ECO:0000256" key="2">
    <source>
        <dbReference type="ARBA" id="ARBA00022448"/>
    </source>
</evidence>
<dbReference type="GO" id="GO:0089705">
    <property type="term" value="P:protein localization to outer membrane"/>
    <property type="evidence" value="ECO:0007669"/>
    <property type="project" value="UniProtKB-ARBA"/>
</dbReference>
<feature type="domain" description="ABC transporter" evidence="8">
    <location>
        <begin position="5"/>
        <end position="219"/>
    </location>
</feature>
<evidence type="ECO:0000256" key="1">
    <source>
        <dbReference type="ARBA" id="ARBA00005417"/>
    </source>
</evidence>
<comment type="similarity">
    <text evidence="1">Belongs to the ABC transporter superfamily.</text>
</comment>
<dbReference type="Proteomes" id="UP000286715">
    <property type="component" value="Unassembled WGS sequence"/>
</dbReference>
<dbReference type="PANTHER" id="PTHR24220">
    <property type="entry name" value="IMPORT ATP-BINDING PROTEIN"/>
    <property type="match status" value="1"/>
</dbReference>
<name>A0A401XIC7_9FLAO</name>
<evidence type="ECO:0000256" key="4">
    <source>
        <dbReference type="ARBA" id="ARBA00022741"/>
    </source>
</evidence>
<gene>
    <name evidence="9" type="primary">lolD</name>
    <name evidence="9" type="ORF">JCM31826_02520</name>
</gene>